<evidence type="ECO:0000313" key="1">
    <source>
        <dbReference type="EMBL" id="UUY05088.1"/>
    </source>
</evidence>
<organism evidence="1 2">
    <name type="scientific">Svornostia abyssi</name>
    <dbReference type="NCBI Taxonomy" id="2898438"/>
    <lineage>
        <taxon>Bacteria</taxon>
        <taxon>Bacillati</taxon>
        <taxon>Actinomycetota</taxon>
        <taxon>Thermoleophilia</taxon>
        <taxon>Solirubrobacterales</taxon>
        <taxon>Baekduiaceae</taxon>
        <taxon>Svornostia</taxon>
    </lineage>
</organism>
<dbReference type="Proteomes" id="UP001058860">
    <property type="component" value="Chromosome"/>
</dbReference>
<dbReference type="InterPro" id="IPR043519">
    <property type="entry name" value="NT_sf"/>
</dbReference>
<name>A0ABY5PK63_9ACTN</name>
<sequence>MTALDPGPLLRALHQGGVEYIIVGGFAVIAHGYVRQSQDLDIVPEPSPENLRRLAATLRSLHARQLDTDDFTAAELPANPLDPEDLARGGNFRLTTDLGFLDVLQWVSGIDADDLYAVLAPDALAGDFEGIPVRACGLSHLRAMKRAAGRPRDLDDLEHLGFLDGD</sequence>
<dbReference type="EMBL" id="CP088295">
    <property type="protein sequence ID" value="UUY05088.1"/>
    <property type="molecule type" value="Genomic_DNA"/>
</dbReference>
<reference evidence="2" key="1">
    <citation type="submission" date="2021-11" db="EMBL/GenBank/DDBJ databases">
        <title>Cultivation dependent microbiological survey of springs from the worlds oldest radium mine currently devoted to the extraction of radon-saturated water.</title>
        <authorList>
            <person name="Kapinusova G."/>
            <person name="Smrhova T."/>
            <person name="Strejcek M."/>
            <person name="Suman J."/>
            <person name="Jani K."/>
            <person name="Pajer P."/>
            <person name="Uhlik O."/>
        </authorList>
    </citation>
    <scope>NUCLEOTIDE SEQUENCE [LARGE SCALE GENOMIC DNA]</scope>
    <source>
        <strain evidence="2">J379</strain>
    </source>
</reference>
<dbReference type="Gene3D" id="3.30.460.40">
    <property type="match status" value="1"/>
</dbReference>
<gene>
    <name evidence="1" type="ORF">LRS13_06050</name>
</gene>
<proteinExistence type="predicted"/>
<evidence type="ECO:0008006" key="3">
    <source>
        <dbReference type="Google" id="ProtNLM"/>
    </source>
</evidence>
<dbReference type="RefSeq" id="WP_353865556.1">
    <property type="nucleotide sequence ID" value="NZ_CP088295.1"/>
</dbReference>
<dbReference type="SUPFAM" id="SSF81301">
    <property type="entry name" value="Nucleotidyltransferase"/>
    <property type="match status" value="1"/>
</dbReference>
<protein>
    <recommendedName>
        <fullName evidence="3">Nucleotidyltransferase family protein</fullName>
    </recommendedName>
</protein>
<keyword evidence="2" id="KW-1185">Reference proteome</keyword>
<accession>A0ABY5PK63</accession>
<evidence type="ECO:0000313" key="2">
    <source>
        <dbReference type="Proteomes" id="UP001058860"/>
    </source>
</evidence>